<keyword evidence="1" id="KW-0812">Transmembrane</keyword>
<evidence type="ECO:0000313" key="3">
    <source>
        <dbReference type="EMBL" id="MCP1336724.1"/>
    </source>
</evidence>
<dbReference type="AlphaFoldDB" id="A0A9J6P9R3"/>
<proteinExistence type="predicted"/>
<dbReference type="EMBL" id="JAMZFT010000002">
    <property type="protein sequence ID" value="MCP1336724.1"/>
    <property type="molecule type" value="Genomic_DNA"/>
</dbReference>
<dbReference type="Proteomes" id="UP001055804">
    <property type="component" value="Unassembled WGS sequence"/>
</dbReference>
<keyword evidence="4" id="KW-1185">Reference proteome</keyword>
<comment type="caution">
    <text evidence="3">The sequence shown here is derived from an EMBL/GenBank/DDBJ whole genome shotgun (WGS) entry which is preliminary data.</text>
</comment>
<feature type="chain" id="PRO_5039936077" evidence="2">
    <location>
        <begin position="21"/>
        <end position="117"/>
    </location>
</feature>
<gene>
    <name evidence="3" type="ORF">NJQ99_09925</name>
</gene>
<sequence>MRRALIVLAGLAGAAGVAAAAVAAHVGATRMDTAALMLMVHAPALLGLAALASAAPWMARAGFVLALGVALFSGDLVARDVWEAGLFPNAAPIGGALTILGWLAVAASAFGRKARRD</sequence>
<organism evidence="3 4">
    <name type="scientific">Futiania mangrovi</name>
    <dbReference type="NCBI Taxonomy" id="2959716"/>
    <lineage>
        <taxon>Bacteria</taxon>
        <taxon>Pseudomonadati</taxon>
        <taxon>Pseudomonadota</taxon>
        <taxon>Alphaproteobacteria</taxon>
        <taxon>Futianiales</taxon>
        <taxon>Futianiaceae</taxon>
        <taxon>Futiania</taxon>
    </lineage>
</organism>
<protein>
    <submittedName>
        <fullName evidence="3">DUF423 domain-containing protein</fullName>
    </submittedName>
</protein>
<feature type="transmembrane region" description="Helical" evidence="1">
    <location>
        <begin position="33"/>
        <end position="54"/>
    </location>
</feature>
<keyword evidence="2" id="KW-0732">Signal</keyword>
<keyword evidence="1" id="KW-0472">Membrane</keyword>
<evidence type="ECO:0000256" key="2">
    <source>
        <dbReference type="SAM" id="SignalP"/>
    </source>
</evidence>
<dbReference type="Pfam" id="PF04241">
    <property type="entry name" value="DUF423"/>
    <property type="match status" value="1"/>
</dbReference>
<evidence type="ECO:0000313" key="4">
    <source>
        <dbReference type="Proteomes" id="UP001055804"/>
    </source>
</evidence>
<keyword evidence="1" id="KW-1133">Transmembrane helix</keyword>
<dbReference type="RefSeq" id="WP_269332672.1">
    <property type="nucleotide sequence ID" value="NZ_JAMZFT010000002.1"/>
</dbReference>
<name>A0A9J6P9R3_9PROT</name>
<reference evidence="3" key="1">
    <citation type="submission" date="2022-06" db="EMBL/GenBank/DDBJ databases">
        <title>Isolation and Genomics of Futiania mangrovii gen. nov., sp. nov., a Rare and Metabolically-versatile member in the Class Alphaproteobacteria.</title>
        <authorList>
            <person name="Liu L."/>
            <person name="Huang W.-C."/>
            <person name="Pan J."/>
            <person name="Li J."/>
            <person name="Huang Y."/>
            <person name="Du H."/>
            <person name="Liu Y."/>
            <person name="Li M."/>
        </authorList>
    </citation>
    <scope>NUCLEOTIDE SEQUENCE</scope>
    <source>
        <strain evidence="3">FT118</strain>
    </source>
</reference>
<feature type="transmembrane region" description="Helical" evidence="1">
    <location>
        <begin position="90"/>
        <end position="111"/>
    </location>
</feature>
<evidence type="ECO:0000256" key="1">
    <source>
        <dbReference type="SAM" id="Phobius"/>
    </source>
</evidence>
<feature type="transmembrane region" description="Helical" evidence="1">
    <location>
        <begin position="61"/>
        <end position="78"/>
    </location>
</feature>
<accession>A0A9J6P9R3</accession>
<feature type="signal peptide" evidence="2">
    <location>
        <begin position="1"/>
        <end position="20"/>
    </location>
</feature>
<dbReference type="InterPro" id="IPR006696">
    <property type="entry name" value="DUF423"/>
</dbReference>